<comment type="caution">
    <text evidence="1">The sequence shown here is derived from an EMBL/GenBank/DDBJ whole genome shotgun (WGS) entry which is preliminary data.</text>
</comment>
<dbReference type="RefSeq" id="WP_195133990.1">
    <property type="nucleotide sequence ID" value="NZ_JADLQX010000059.1"/>
</dbReference>
<name>A0ABS0D3X1_9NOCA</name>
<evidence type="ECO:0000313" key="2">
    <source>
        <dbReference type="Proteomes" id="UP000702209"/>
    </source>
</evidence>
<dbReference type="Proteomes" id="UP000702209">
    <property type="component" value="Unassembled WGS sequence"/>
</dbReference>
<organism evidence="1 2">
    <name type="scientific">Nocardia amamiensis</name>
    <dbReference type="NCBI Taxonomy" id="404578"/>
    <lineage>
        <taxon>Bacteria</taxon>
        <taxon>Bacillati</taxon>
        <taxon>Actinomycetota</taxon>
        <taxon>Actinomycetes</taxon>
        <taxon>Mycobacteriales</taxon>
        <taxon>Nocardiaceae</taxon>
        <taxon>Nocardia</taxon>
    </lineage>
</organism>
<evidence type="ECO:0000313" key="1">
    <source>
        <dbReference type="EMBL" id="MBF6302808.1"/>
    </source>
</evidence>
<protein>
    <recommendedName>
        <fullName evidence="3">Phage portal protein</fullName>
    </recommendedName>
</protein>
<accession>A0ABS0D3X1</accession>
<proteinExistence type="predicted"/>
<dbReference type="EMBL" id="JADLQX010000059">
    <property type="protein sequence ID" value="MBF6302808.1"/>
    <property type="molecule type" value="Genomic_DNA"/>
</dbReference>
<reference evidence="1 2" key="1">
    <citation type="submission" date="2020-10" db="EMBL/GenBank/DDBJ databases">
        <title>Identification of Nocardia species via Next-generation sequencing and recognition of intraspecies genetic diversity.</title>
        <authorList>
            <person name="Li P."/>
            <person name="Li P."/>
            <person name="Lu B."/>
        </authorList>
    </citation>
    <scope>NUCLEOTIDE SEQUENCE [LARGE SCALE GENOMIC DNA]</scope>
    <source>
        <strain evidence="1 2">BJ06-0157</strain>
    </source>
</reference>
<evidence type="ECO:0008006" key="3">
    <source>
        <dbReference type="Google" id="ProtNLM"/>
    </source>
</evidence>
<keyword evidence="2" id="KW-1185">Reference proteome</keyword>
<sequence length="374" mass="41274">MVQGGLECGDHGEGLQEQLAERVGPVAGLARLAEIATPLGQKSPTAVWPYRASGSRKLRFQMEMSRKVNLLLGRRLIDASEKFSYWLADLELRGTAKKLVRVTDEFLEHDRILDRKVRWNASDSWGRPVASAPPIPGNSVLISGMDLNGRELMLPNGHVKRVPLRTGYMEGINGVSYAASRGVAAFFERTRWGEKPLNYAHTFFLKNNRIKWDGVGTVPPWPSSQDPIIIHFDVDPGTAKALVNADIPHFDTYGHDLSRGTVISVEPEMLAKLVANDTDIRKLADSDSNRPIVALAGYAGKPDSLFAPRFADALQNVEGFRHDLYLSRGAQLIREGDGGFLNVDVEATRKATQLLGRPHHESTSIWETYPASSG</sequence>
<gene>
    <name evidence="1" type="ORF">IU459_35535</name>
</gene>